<keyword evidence="3" id="KW-0687">Ribonucleoprotein</keyword>
<dbReference type="PANTHER" id="PTHR37228:SF1">
    <property type="entry name" value="RIBOSOMAL PROTEIN S21 FAMILY PROTEIN"/>
    <property type="match status" value="1"/>
</dbReference>
<dbReference type="GO" id="GO:0005840">
    <property type="term" value="C:ribosome"/>
    <property type="evidence" value="ECO:0007669"/>
    <property type="project" value="UniProtKB-KW"/>
</dbReference>
<protein>
    <recommendedName>
        <fullName evidence="6">Ribosomal protein S21</fullName>
    </recommendedName>
</protein>
<evidence type="ECO:0000313" key="4">
    <source>
        <dbReference type="EMBL" id="KAJ8460573.1"/>
    </source>
</evidence>
<keyword evidence="2" id="KW-0689">Ribosomal protein</keyword>
<sequence>MNRVVRQLSSSLAFLRPRSEPQLSGCSLGGGLGGWMGARGIRVAVRNGNLEQALGLMERKMRESGMERLIKQRVGYHLKNSEKRVLARKNLQHRLRSQDFSRKLRAIIVKKIRGL</sequence>
<organism evidence="4 5">
    <name type="scientific">Ensete ventricosum</name>
    <name type="common">Abyssinian banana</name>
    <name type="synonym">Musa ensete</name>
    <dbReference type="NCBI Taxonomy" id="4639"/>
    <lineage>
        <taxon>Eukaryota</taxon>
        <taxon>Viridiplantae</taxon>
        <taxon>Streptophyta</taxon>
        <taxon>Embryophyta</taxon>
        <taxon>Tracheophyta</taxon>
        <taxon>Spermatophyta</taxon>
        <taxon>Magnoliopsida</taxon>
        <taxon>Liliopsida</taxon>
        <taxon>Zingiberales</taxon>
        <taxon>Musaceae</taxon>
        <taxon>Ensete</taxon>
    </lineage>
</organism>
<dbReference type="PANTHER" id="PTHR37228">
    <property type="entry name" value="RIBOSOMAL PROTEIN S21 FAMILY PROTEIN"/>
    <property type="match status" value="1"/>
</dbReference>
<keyword evidence="5" id="KW-1185">Reference proteome</keyword>
<dbReference type="EMBL" id="JAQQAF010000009">
    <property type="protein sequence ID" value="KAJ8460573.1"/>
    <property type="molecule type" value="Genomic_DNA"/>
</dbReference>
<dbReference type="Proteomes" id="UP001222027">
    <property type="component" value="Unassembled WGS sequence"/>
</dbReference>
<name>A0AAV8PUH5_ENSVE</name>
<evidence type="ECO:0000256" key="1">
    <source>
        <dbReference type="ARBA" id="ARBA00006640"/>
    </source>
</evidence>
<dbReference type="Pfam" id="PF01165">
    <property type="entry name" value="Ribosomal_S21"/>
    <property type="match status" value="1"/>
</dbReference>
<evidence type="ECO:0000313" key="5">
    <source>
        <dbReference type="Proteomes" id="UP001222027"/>
    </source>
</evidence>
<evidence type="ECO:0000256" key="3">
    <source>
        <dbReference type="ARBA" id="ARBA00023274"/>
    </source>
</evidence>
<accession>A0AAV8PUH5</accession>
<dbReference type="InterPro" id="IPR001911">
    <property type="entry name" value="Ribosomal_bS21"/>
</dbReference>
<dbReference type="GO" id="GO:1990904">
    <property type="term" value="C:ribonucleoprotein complex"/>
    <property type="evidence" value="ECO:0007669"/>
    <property type="project" value="UniProtKB-KW"/>
</dbReference>
<reference evidence="4 5" key="1">
    <citation type="submission" date="2022-12" db="EMBL/GenBank/DDBJ databases">
        <title>Chromosome-scale assembly of the Ensete ventricosum genome.</title>
        <authorList>
            <person name="Dussert Y."/>
            <person name="Stocks J."/>
            <person name="Wendawek A."/>
            <person name="Woldeyes F."/>
            <person name="Nichols R.A."/>
            <person name="Borrell J.S."/>
        </authorList>
    </citation>
    <scope>NUCLEOTIDE SEQUENCE [LARGE SCALE GENOMIC DNA]</scope>
    <source>
        <strain evidence="5">cv. Maze</strain>
        <tissue evidence="4">Seeds</tissue>
    </source>
</reference>
<dbReference type="GO" id="GO:0006412">
    <property type="term" value="P:translation"/>
    <property type="evidence" value="ECO:0007669"/>
    <property type="project" value="InterPro"/>
</dbReference>
<proteinExistence type="inferred from homology"/>
<dbReference type="GO" id="GO:0003735">
    <property type="term" value="F:structural constituent of ribosome"/>
    <property type="evidence" value="ECO:0007669"/>
    <property type="project" value="InterPro"/>
</dbReference>
<evidence type="ECO:0008006" key="6">
    <source>
        <dbReference type="Google" id="ProtNLM"/>
    </source>
</evidence>
<comment type="similarity">
    <text evidence="1">Belongs to the bacterial ribosomal protein bS21 family.</text>
</comment>
<evidence type="ECO:0000256" key="2">
    <source>
        <dbReference type="ARBA" id="ARBA00022980"/>
    </source>
</evidence>
<gene>
    <name evidence="4" type="ORF">OPV22_033499</name>
</gene>
<dbReference type="AlphaFoldDB" id="A0AAV8PUH5"/>
<comment type="caution">
    <text evidence="4">The sequence shown here is derived from an EMBL/GenBank/DDBJ whole genome shotgun (WGS) entry which is preliminary data.</text>
</comment>